<organism evidence="1 2">
    <name type="scientific">Sclerotinia sclerotiorum (strain ATCC 18683 / 1980 / Ss-1)</name>
    <name type="common">White mold</name>
    <name type="synonym">Whetzelinia sclerotiorum</name>
    <dbReference type="NCBI Taxonomy" id="665079"/>
    <lineage>
        <taxon>Eukaryota</taxon>
        <taxon>Fungi</taxon>
        <taxon>Dikarya</taxon>
        <taxon>Ascomycota</taxon>
        <taxon>Pezizomycotina</taxon>
        <taxon>Leotiomycetes</taxon>
        <taxon>Helotiales</taxon>
        <taxon>Sclerotiniaceae</taxon>
        <taxon>Sclerotinia</taxon>
    </lineage>
</organism>
<protein>
    <submittedName>
        <fullName evidence="1">Uncharacterized protein</fullName>
    </submittedName>
</protein>
<dbReference type="Proteomes" id="UP000001312">
    <property type="component" value="Unassembled WGS sequence"/>
</dbReference>
<proteinExistence type="predicted"/>
<dbReference type="GeneID" id="5490145"/>
<evidence type="ECO:0000313" key="2">
    <source>
        <dbReference type="Proteomes" id="UP000001312"/>
    </source>
</evidence>
<name>A7EJS3_SCLS1</name>
<dbReference type="KEGG" id="ssl:SS1G_05568"/>
<gene>
    <name evidence="1" type="ORF">SS1G_05568</name>
</gene>
<evidence type="ECO:0000313" key="1">
    <source>
        <dbReference type="EMBL" id="EDO03089.1"/>
    </source>
</evidence>
<dbReference type="EMBL" id="CH476626">
    <property type="protein sequence ID" value="EDO03089.1"/>
    <property type="molecule type" value="Genomic_DNA"/>
</dbReference>
<dbReference type="AlphaFoldDB" id="A7EJS3"/>
<reference evidence="2" key="1">
    <citation type="journal article" date="2011" name="PLoS Genet.">
        <title>Genomic analysis of the necrotrophic fungal pathogens Sclerotinia sclerotiorum and Botrytis cinerea.</title>
        <authorList>
            <person name="Amselem J."/>
            <person name="Cuomo C.A."/>
            <person name="van Kan J.A."/>
            <person name="Viaud M."/>
            <person name="Benito E.P."/>
            <person name="Couloux A."/>
            <person name="Coutinho P.M."/>
            <person name="de Vries R.P."/>
            <person name="Dyer P.S."/>
            <person name="Fillinger S."/>
            <person name="Fournier E."/>
            <person name="Gout L."/>
            <person name="Hahn M."/>
            <person name="Kohn L."/>
            <person name="Lapalu N."/>
            <person name="Plummer K.M."/>
            <person name="Pradier J.M."/>
            <person name="Quevillon E."/>
            <person name="Sharon A."/>
            <person name="Simon A."/>
            <person name="ten Have A."/>
            <person name="Tudzynski B."/>
            <person name="Tudzynski P."/>
            <person name="Wincker P."/>
            <person name="Andrew M."/>
            <person name="Anthouard V."/>
            <person name="Beever R.E."/>
            <person name="Beffa R."/>
            <person name="Benoit I."/>
            <person name="Bouzid O."/>
            <person name="Brault B."/>
            <person name="Chen Z."/>
            <person name="Choquer M."/>
            <person name="Collemare J."/>
            <person name="Cotton P."/>
            <person name="Danchin E.G."/>
            <person name="Da Silva C."/>
            <person name="Gautier A."/>
            <person name="Giraud C."/>
            <person name="Giraud T."/>
            <person name="Gonzalez C."/>
            <person name="Grossetete S."/>
            <person name="Guldener U."/>
            <person name="Henrissat B."/>
            <person name="Howlett B.J."/>
            <person name="Kodira C."/>
            <person name="Kretschmer M."/>
            <person name="Lappartient A."/>
            <person name="Leroch M."/>
            <person name="Levis C."/>
            <person name="Mauceli E."/>
            <person name="Neuveglise C."/>
            <person name="Oeser B."/>
            <person name="Pearson M."/>
            <person name="Poulain J."/>
            <person name="Poussereau N."/>
            <person name="Quesneville H."/>
            <person name="Rascle C."/>
            <person name="Schumacher J."/>
            <person name="Segurens B."/>
            <person name="Sexton A."/>
            <person name="Silva E."/>
            <person name="Sirven C."/>
            <person name="Soanes D.M."/>
            <person name="Talbot N.J."/>
            <person name="Templeton M."/>
            <person name="Yandava C."/>
            <person name="Yarden O."/>
            <person name="Zeng Q."/>
            <person name="Rollins J.A."/>
            <person name="Lebrun M.H."/>
            <person name="Dickman M."/>
        </authorList>
    </citation>
    <scope>NUCLEOTIDE SEQUENCE [LARGE SCALE GENOMIC DNA]</scope>
    <source>
        <strain evidence="2">ATCC 18683 / 1980 / Ss-1</strain>
    </source>
</reference>
<dbReference type="RefSeq" id="XP_001594138.1">
    <property type="nucleotide sequence ID" value="XM_001594088.1"/>
</dbReference>
<keyword evidence="2" id="KW-1185">Reference proteome</keyword>
<dbReference type="HOGENOM" id="CLU_2706334_0_0_1"/>
<accession>A7EJS3</accession>
<dbReference type="InParanoid" id="A7EJS3"/>
<sequence length="73" mass="8119">MASLWKMASLNCHRVCASPERFTPRGHLDVQQDSWDSLERADLGFLMIKTEASSPESQAIISPETHSINTCEG</sequence>